<dbReference type="GO" id="GO:0009231">
    <property type="term" value="P:riboflavin biosynthetic process"/>
    <property type="evidence" value="ECO:0007669"/>
    <property type="project" value="InterPro"/>
</dbReference>
<dbReference type="AlphaFoldDB" id="A0A0G4F514"/>
<evidence type="ECO:0000256" key="4">
    <source>
        <dbReference type="ARBA" id="ARBA00022643"/>
    </source>
</evidence>
<dbReference type="InterPro" id="IPR015865">
    <property type="entry name" value="Riboflavin_kinase_bac/euk"/>
</dbReference>
<evidence type="ECO:0000256" key="7">
    <source>
        <dbReference type="ARBA" id="ARBA00022840"/>
    </source>
</evidence>
<dbReference type="GO" id="GO:0008531">
    <property type="term" value="F:riboflavin kinase activity"/>
    <property type="evidence" value="ECO:0007669"/>
    <property type="project" value="UniProtKB-EC"/>
</dbReference>
<dbReference type="UniPathway" id="UPA00276">
    <property type="reaction ID" value="UER00406"/>
</dbReference>
<evidence type="ECO:0000313" key="10">
    <source>
        <dbReference type="EMBL" id="CEM06911.1"/>
    </source>
</evidence>
<sequence>MVKRHYAIVDALSLALDWYSILFSVCRNTVGRKVDSGQMGPAFLGLGAEGGARKLLEEEGKDTETLLRTFREKLRLCMHTCKPQVGAIEFLEHLRGHLGLKVLLACDSRNDTAGIIADQDWLKGLPVLDSSDKSTWSEVPPSEETVVFSGSKEFSDRLRGFGYGSFAVSKQAQTETSTAASDEKPEGAQSSPSPPAPSAAETSSSSFPSPLKCTDHVDWETSNVGGKGPESTRTYPYLVTPLKELEPACPERKFWTKTLAFESPFSISGKVVKGFGRGSTMLGIPTANVDSPQPLPDLMPGVYYGWASLPGHFEPLGAPQKVYGMVMSVGYNPYFDNQKMTVEPYLYHEFGELFVGAPIALVVVGMIRVEAAYAEFGHLIQAIQNDCEVGLGELEKAPAEGAKEKFHAFLQSGEHE</sequence>
<evidence type="ECO:0000256" key="3">
    <source>
        <dbReference type="ARBA" id="ARBA00022630"/>
    </source>
</evidence>
<feature type="domain" description="Riboflavin kinase" evidence="9">
    <location>
        <begin position="260"/>
        <end position="395"/>
    </location>
</feature>
<keyword evidence="6" id="KW-0547">Nucleotide-binding</keyword>
<evidence type="ECO:0000256" key="2">
    <source>
        <dbReference type="ARBA" id="ARBA00012105"/>
    </source>
</evidence>
<organism evidence="10">
    <name type="scientific">Chromera velia CCMP2878</name>
    <dbReference type="NCBI Taxonomy" id="1169474"/>
    <lineage>
        <taxon>Eukaryota</taxon>
        <taxon>Sar</taxon>
        <taxon>Alveolata</taxon>
        <taxon>Colpodellida</taxon>
        <taxon>Chromeraceae</taxon>
        <taxon>Chromera</taxon>
    </lineage>
</organism>
<dbReference type="PANTHER" id="PTHR22749">
    <property type="entry name" value="RIBOFLAVIN KINASE/FMN ADENYLYLTRANSFERASE"/>
    <property type="match status" value="1"/>
</dbReference>
<evidence type="ECO:0000256" key="1">
    <source>
        <dbReference type="ARBA" id="ARBA00005201"/>
    </source>
</evidence>
<protein>
    <recommendedName>
        <fullName evidence="2">riboflavin kinase</fullName>
        <ecNumber evidence="2">2.7.1.26</ecNumber>
    </recommendedName>
</protein>
<keyword evidence="3" id="KW-0285">Flavoprotein</keyword>
<dbReference type="EMBL" id="CDMZ01000111">
    <property type="protein sequence ID" value="CEM06911.1"/>
    <property type="molecule type" value="Genomic_DNA"/>
</dbReference>
<comment type="pathway">
    <text evidence="1">Cofactor biosynthesis; FMN biosynthesis; FMN from riboflavin (ATP route): step 1/1.</text>
</comment>
<accession>A0A0G4F514</accession>
<dbReference type="PANTHER" id="PTHR22749:SF6">
    <property type="entry name" value="RIBOFLAVIN KINASE"/>
    <property type="match status" value="1"/>
</dbReference>
<dbReference type="InterPro" id="IPR023468">
    <property type="entry name" value="Riboflavin_kinase"/>
</dbReference>
<name>A0A0G4F514_9ALVE</name>
<keyword evidence="5" id="KW-0808">Transferase</keyword>
<dbReference type="GO" id="GO:0005524">
    <property type="term" value="F:ATP binding"/>
    <property type="evidence" value="ECO:0007669"/>
    <property type="project" value="UniProtKB-KW"/>
</dbReference>
<evidence type="ECO:0000256" key="8">
    <source>
        <dbReference type="SAM" id="MobiDB-lite"/>
    </source>
</evidence>
<keyword evidence="4" id="KW-0288">FMN</keyword>
<dbReference type="SMART" id="SM00904">
    <property type="entry name" value="Flavokinase"/>
    <property type="match status" value="1"/>
</dbReference>
<dbReference type="EC" id="2.7.1.26" evidence="2"/>
<evidence type="ECO:0000256" key="5">
    <source>
        <dbReference type="ARBA" id="ARBA00022679"/>
    </source>
</evidence>
<keyword evidence="7" id="KW-0067">ATP-binding</keyword>
<reference evidence="10" key="1">
    <citation type="submission" date="2014-11" db="EMBL/GenBank/DDBJ databases">
        <authorList>
            <person name="Otto D Thomas"/>
            <person name="Naeem Raeece"/>
        </authorList>
    </citation>
    <scope>NUCLEOTIDE SEQUENCE</scope>
</reference>
<evidence type="ECO:0000259" key="9">
    <source>
        <dbReference type="SMART" id="SM00904"/>
    </source>
</evidence>
<dbReference type="VEuPathDB" id="CryptoDB:Cvel_154"/>
<dbReference type="Pfam" id="PF01687">
    <property type="entry name" value="Flavokinase"/>
    <property type="match status" value="1"/>
</dbReference>
<evidence type="ECO:0000256" key="6">
    <source>
        <dbReference type="ARBA" id="ARBA00022741"/>
    </source>
</evidence>
<dbReference type="Gene3D" id="2.40.30.30">
    <property type="entry name" value="Riboflavin kinase-like"/>
    <property type="match status" value="1"/>
</dbReference>
<feature type="compositionally biased region" description="Low complexity" evidence="8">
    <location>
        <begin position="198"/>
        <end position="210"/>
    </location>
</feature>
<gene>
    <name evidence="10" type="ORF">Cvel_154</name>
</gene>
<dbReference type="SUPFAM" id="SSF82114">
    <property type="entry name" value="Riboflavin kinase-like"/>
    <property type="match status" value="1"/>
</dbReference>
<feature type="region of interest" description="Disordered" evidence="8">
    <location>
        <begin position="172"/>
        <end position="233"/>
    </location>
</feature>
<dbReference type="GO" id="GO:0009398">
    <property type="term" value="P:FMN biosynthetic process"/>
    <property type="evidence" value="ECO:0007669"/>
    <property type="project" value="UniProtKB-UniPathway"/>
</dbReference>
<proteinExistence type="predicted"/>
<dbReference type="InterPro" id="IPR023465">
    <property type="entry name" value="Riboflavin_kinase_dom_sf"/>
</dbReference>